<organism evidence="1 2">
    <name type="scientific">Actinidia chinensis var. chinensis</name>
    <name type="common">Chinese soft-hair kiwi</name>
    <dbReference type="NCBI Taxonomy" id="1590841"/>
    <lineage>
        <taxon>Eukaryota</taxon>
        <taxon>Viridiplantae</taxon>
        <taxon>Streptophyta</taxon>
        <taxon>Embryophyta</taxon>
        <taxon>Tracheophyta</taxon>
        <taxon>Spermatophyta</taxon>
        <taxon>Magnoliopsida</taxon>
        <taxon>eudicotyledons</taxon>
        <taxon>Gunneridae</taxon>
        <taxon>Pentapetalae</taxon>
        <taxon>asterids</taxon>
        <taxon>Ericales</taxon>
        <taxon>Actinidiaceae</taxon>
        <taxon>Actinidia</taxon>
    </lineage>
</organism>
<gene>
    <name evidence="1" type="ORF">CEY00_Acc20992</name>
</gene>
<sequence>MVIQRLEMLIEFLKLALEFVFVFVQAMGTVIQECSTNSESSYIHLPYVGILP</sequence>
<keyword evidence="2" id="KW-1185">Reference proteome</keyword>
<evidence type="ECO:0000313" key="2">
    <source>
        <dbReference type="Proteomes" id="UP000241394"/>
    </source>
</evidence>
<dbReference type="InParanoid" id="A0A2R6Q5L5"/>
<reference evidence="1 2" key="1">
    <citation type="submission" date="2017-07" db="EMBL/GenBank/DDBJ databases">
        <title>An improved, manually edited Actinidia chinensis var. chinensis (kiwifruit) genome highlights the challenges associated with draft genomes and gene prediction in plants.</title>
        <authorList>
            <person name="Pilkington S."/>
            <person name="Crowhurst R."/>
            <person name="Hilario E."/>
            <person name="Nardozza S."/>
            <person name="Fraser L."/>
            <person name="Peng Y."/>
            <person name="Gunaseelan K."/>
            <person name="Simpson R."/>
            <person name="Tahir J."/>
            <person name="Deroles S."/>
            <person name="Templeton K."/>
            <person name="Luo Z."/>
            <person name="Davy M."/>
            <person name="Cheng C."/>
            <person name="Mcneilage M."/>
            <person name="Scaglione D."/>
            <person name="Liu Y."/>
            <person name="Zhang Q."/>
            <person name="Datson P."/>
            <person name="De Silva N."/>
            <person name="Gardiner S."/>
            <person name="Bassett H."/>
            <person name="Chagne D."/>
            <person name="Mccallum J."/>
            <person name="Dzierzon H."/>
            <person name="Deng C."/>
            <person name="Wang Y.-Y."/>
            <person name="Barron N."/>
            <person name="Manako K."/>
            <person name="Bowen J."/>
            <person name="Foster T."/>
            <person name="Erridge Z."/>
            <person name="Tiffin H."/>
            <person name="Waite C."/>
            <person name="Davies K."/>
            <person name="Grierson E."/>
            <person name="Laing W."/>
            <person name="Kirk R."/>
            <person name="Chen X."/>
            <person name="Wood M."/>
            <person name="Montefiori M."/>
            <person name="Brummell D."/>
            <person name="Schwinn K."/>
            <person name="Catanach A."/>
            <person name="Fullerton C."/>
            <person name="Li D."/>
            <person name="Meiyalaghan S."/>
            <person name="Nieuwenhuizen N."/>
            <person name="Read N."/>
            <person name="Prakash R."/>
            <person name="Hunter D."/>
            <person name="Zhang H."/>
            <person name="Mckenzie M."/>
            <person name="Knabel M."/>
            <person name="Harris A."/>
            <person name="Allan A."/>
            <person name="Chen A."/>
            <person name="Janssen B."/>
            <person name="Plunkett B."/>
            <person name="Dwamena C."/>
            <person name="Voogd C."/>
            <person name="Leif D."/>
            <person name="Lafferty D."/>
            <person name="Souleyre E."/>
            <person name="Varkonyi-Gasic E."/>
            <person name="Gambi F."/>
            <person name="Hanley J."/>
            <person name="Yao J.-L."/>
            <person name="Cheung J."/>
            <person name="David K."/>
            <person name="Warren B."/>
            <person name="Marsh K."/>
            <person name="Snowden K."/>
            <person name="Lin-Wang K."/>
            <person name="Brian L."/>
            <person name="Martinez-Sanchez M."/>
            <person name="Wang M."/>
            <person name="Ileperuma N."/>
            <person name="Macnee N."/>
            <person name="Campin R."/>
            <person name="Mcatee P."/>
            <person name="Drummond R."/>
            <person name="Espley R."/>
            <person name="Ireland H."/>
            <person name="Wu R."/>
            <person name="Atkinson R."/>
            <person name="Karunairetnam S."/>
            <person name="Bulley S."/>
            <person name="Chunkath S."/>
            <person name="Hanley Z."/>
            <person name="Storey R."/>
            <person name="Thrimawithana A."/>
            <person name="Thomson S."/>
            <person name="David C."/>
            <person name="Testolin R."/>
        </authorList>
    </citation>
    <scope>NUCLEOTIDE SEQUENCE [LARGE SCALE GENOMIC DNA]</scope>
    <source>
        <strain evidence="2">cv. Red5</strain>
        <tissue evidence="1">Young leaf</tissue>
    </source>
</reference>
<protein>
    <submittedName>
        <fullName evidence="1">PHO85 cyclin-7 like</fullName>
    </submittedName>
</protein>
<dbReference type="PANTHER" id="PTHR37705">
    <property type="entry name" value="BNAA08G11710D PROTEIN"/>
    <property type="match status" value="1"/>
</dbReference>
<dbReference type="Proteomes" id="UP000241394">
    <property type="component" value="Chromosome LG19"/>
</dbReference>
<evidence type="ECO:0000313" key="1">
    <source>
        <dbReference type="EMBL" id="PSS02561.1"/>
    </source>
</evidence>
<dbReference type="AlphaFoldDB" id="A0A2R6Q5L5"/>
<reference evidence="2" key="2">
    <citation type="journal article" date="2018" name="BMC Genomics">
        <title>A manually annotated Actinidia chinensis var. chinensis (kiwifruit) genome highlights the challenges associated with draft genomes and gene prediction in plants.</title>
        <authorList>
            <person name="Pilkington S.M."/>
            <person name="Crowhurst R."/>
            <person name="Hilario E."/>
            <person name="Nardozza S."/>
            <person name="Fraser L."/>
            <person name="Peng Y."/>
            <person name="Gunaseelan K."/>
            <person name="Simpson R."/>
            <person name="Tahir J."/>
            <person name="Deroles S.C."/>
            <person name="Templeton K."/>
            <person name="Luo Z."/>
            <person name="Davy M."/>
            <person name="Cheng C."/>
            <person name="McNeilage M."/>
            <person name="Scaglione D."/>
            <person name="Liu Y."/>
            <person name="Zhang Q."/>
            <person name="Datson P."/>
            <person name="De Silva N."/>
            <person name="Gardiner S.E."/>
            <person name="Bassett H."/>
            <person name="Chagne D."/>
            <person name="McCallum J."/>
            <person name="Dzierzon H."/>
            <person name="Deng C."/>
            <person name="Wang Y.Y."/>
            <person name="Barron L."/>
            <person name="Manako K."/>
            <person name="Bowen J."/>
            <person name="Foster T.M."/>
            <person name="Erridge Z.A."/>
            <person name="Tiffin H."/>
            <person name="Waite C.N."/>
            <person name="Davies K.M."/>
            <person name="Grierson E.P."/>
            <person name="Laing W.A."/>
            <person name="Kirk R."/>
            <person name="Chen X."/>
            <person name="Wood M."/>
            <person name="Montefiori M."/>
            <person name="Brummell D.A."/>
            <person name="Schwinn K.E."/>
            <person name="Catanach A."/>
            <person name="Fullerton C."/>
            <person name="Li D."/>
            <person name="Meiyalaghan S."/>
            <person name="Nieuwenhuizen N."/>
            <person name="Read N."/>
            <person name="Prakash R."/>
            <person name="Hunter D."/>
            <person name="Zhang H."/>
            <person name="McKenzie M."/>
            <person name="Knabel M."/>
            <person name="Harris A."/>
            <person name="Allan A.C."/>
            <person name="Gleave A."/>
            <person name="Chen A."/>
            <person name="Janssen B.J."/>
            <person name="Plunkett B."/>
            <person name="Ampomah-Dwamena C."/>
            <person name="Voogd C."/>
            <person name="Leif D."/>
            <person name="Lafferty D."/>
            <person name="Souleyre E.J.F."/>
            <person name="Varkonyi-Gasic E."/>
            <person name="Gambi F."/>
            <person name="Hanley J."/>
            <person name="Yao J.L."/>
            <person name="Cheung J."/>
            <person name="David K.M."/>
            <person name="Warren B."/>
            <person name="Marsh K."/>
            <person name="Snowden K.C."/>
            <person name="Lin-Wang K."/>
            <person name="Brian L."/>
            <person name="Martinez-Sanchez M."/>
            <person name="Wang M."/>
            <person name="Ileperuma N."/>
            <person name="Macnee N."/>
            <person name="Campin R."/>
            <person name="McAtee P."/>
            <person name="Drummond R.S.M."/>
            <person name="Espley R.V."/>
            <person name="Ireland H.S."/>
            <person name="Wu R."/>
            <person name="Atkinson R.G."/>
            <person name="Karunairetnam S."/>
            <person name="Bulley S."/>
            <person name="Chunkath S."/>
            <person name="Hanley Z."/>
            <person name="Storey R."/>
            <person name="Thrimawithana A.H."/>
            <person name="Thomson S."/>
            <person name="David C."/>
            <person name="Testolin R."/>
            <person name="Huang H."/>
            <person name="Hellens R.P."/>
            <person name="Schaffer R.J."/>
        </authorList>
    </citation>
    <scope>NUCLEOTIDE SEQUENCE [LARGE SCALE GENOMIC DNA]</scope>
    <source>
        <strain evidence="2">cv. Red5</strain>
    </source>
</reference>
<accession>A0A2R6Q5L5</accession>
<dbReference type="OrthoDB" id="1741118at2759"/>
<comment type="caution">
    <text evidence="1">The sequence shown here is derived from an EMBL/GenBank/DDBJ whole genome shotgun (WGS) entry which is preliminary data.</text>
</comment>
<dbReference type="EMBL" id="NKQK01000019">
    <property type="protein sequence ID" value="PSS02561.1"/>
    <property type="molecule type" value="Genomic_DNA"/>
</dbReference>
<name>A0A2R6Q5L5_ACTCC</name>
<dbReference type="Gramene" id="PSS02561">
    <property type="protein sequence ID" value="PSS02561"/>
    <property type="gene ID" value="CEY00_Acc20992"/>
</dbReference>
<proteinExistence type="predicted"/>
<dbReference type="PANTHER" id="PTHR37705:SF1">
    <property type="entry name" value="TRANSMEMBRANE PROTEIN"/>
    <property type="match status" value="1"/>
</dbReference>